<evidence type="ECO:0000256" key="3">
    <source>
        <dbReference type="ARBA" id="ARBA00034808"/>
    </source>
</evidence>
<evidence type="ECO:0000313" key="6">
    <source>
        <dbReference type="Proteomes" id="UP001152795"/>
    </source>
</evidence>
<evidence type="ECO:0000313" key="5">
    <source>
        <dbReference type="EMBL" id="CAB4023707.1"/>
    </source>
</evidence>
<reference evidence="5" key="1">
    <citation type="submission" date="2020-04" db="EMBL/GenBank/DDBJ databases">
        <authorList>
            <person name="Alioto T."/>
            <person name="Alioto T."/>
            <person name="Gomez Garrido J."/>
        </authorList>
    </citation>
    <scope>NUCLEOTIDE SEQUENCE</scope>
    <source>
        <strain evidence="5">A484AB</strain>
    </source>
</reference>
<accession>A0A6S7J0K8</accession>
<dbReference type="GO" id="GO:0043138">
    <property type="term" value="F:3'-5' DNA helicase activity"/>
    <property type="evidence" value="ECO:0007669"/>
    <property type="project" value="UniProtKB-EC"/>
</dbReference>
<evidence type="ECO:0000256" key="1">
    <source>
        <dbReference type="ARBA" id="ARBA00005446"/>
    </source>
</evidence>
<dbReference type="InterPro" id="IPR001650">
    <property type="entry name" value="Helicase_C-like"/>
</dbReference>
<dbReference type="PANTHER" id="PTHR13710:SF120">
    <property type="entry name" value="BIFUNCTIONAL 3'-5' EXONUCLEASE_ATP-DEPENDENT HELICASE WRN"/>
    <property type="match status" value="1"/>
</dbReference>
<dbReference type="SMART" id="SM00490">
    <property type="entry name" value="HELICc"/>
    <property type="match status" value="1"/>
</dbReference>
<dbReference type="Pfam" id="PF00271">
    <property type="entry name" value="Helicase_C"/>
    <property type="match status" value="1"/>
</dbReference>
<protein>
    <recommendedName>
        <fullName evidence="3">DNA 3'-5' helicase</fullName>
        <ecNumber evidence="3">5.6.2.4</ecNumber>
    </recommendedName>
</protein>
<dbReference type="SUPFAM" id="SSF52540">
    <property type="entry name" value="P-loop containing nucleoside triphosphate hydrolases"/>
    <property type="match status" value="1"/>
</dbReference>
<dbReference type="GO" id="GO:0005694">
    <property type="term" value="C:chromosome"/>
    <property type="evidence" value="ECO:0007669"/>
    <property type="project" value="TreeGrafter"/>
</dbReference>
<evidence type="ECO:0000256" key="2">
    <source>
        <dbReference type="ARBA" id="ARBA00034617"/>
    </source>
</evidence>
<dbReference type="GO" id="GO:0000724">
    <property type="term" value="P:double-strand break repair via homologous recombination"/>
    <property type="evidence" value="ECO:0007669"/>
    <property type="project" value="TreeGrafter"/>
</dbReference>
<dbReference type="GO" id="GO:0009378">
    <property type="term" value="F:four-way junction helicase activity"/>
    <property type="evidence" value="ECO:0007669"/>
    <property type="project" value="TreeGrafter"/>
</dbReference>
<dbReference type="AlphaFoldDB" id="A0A6S7J0K8"/>
<dbReference type="PROSITE" id="PS51194">
    <property type="entry name" value="HELICASE_CTER"/>
    <property type="match status" value="1"/>
</dbReference>
<dbReference type="Proteomes" id="UP001152795">
    <property type="component" value="Unassembled WGS sequence"/>
</dbReference>
<dbReference type="GO" id="GO:0005634">
    <property type="term" value="C:nucleus"/>
    <property type="evidence" value="ECO:0007669"/>
    <property type="project" value="TreeGrafter"/>
</dbReference>
<dbReference type="EMBL" id="CACRXK020012634">
    <property type="protein sequence ID" value="CAB4023707.1"/>
    <property type="molecule type" value="Genomic_DNA"/>
</dbReference>
<comment type="similarity">
    <text evidence="1">Belongs to the helicase family. RecQ subfamily.</text>
</comment>
<comment type="caution">
    <text evidence="5">The sequence shown here is derived from an EMBL/GenBank/DDBJ whole genome shotgun (WGS) entry which is preliminary data.</text>
</comment>
<dbReference type="InterPro" id="IPR027417">
    <property type="entry name" value="P-loop_NTPase"/>
</dbReference>
<dbReference type="Gene3D" id="3.40.50.300">
    <property type="entry name" value="P-loop containing nucleotide triphosphate hydrolases"/>
    <property type="match status" value="1"/>
</dbReference>
<evidence type="ECO:0000259" key="4">
    <source>
        <dbReference type="PROSITE" id="PS51194"/>
    </source>
</evidence>
<dbReference type="EC" id="5.6.2.4" evidence="3"/>
<dbReference type="OrthoDB" id="5966772at2759"/>
<dbReference type="PANTHER" id="PTHR13710">
    <property type="entry name" value="DNA HELICASE RECQ FAMILY MEMBER"/>
    <property type="match status" value="1"/>
</dbReference>
<keyword evidence="6" id="KW-1185">Reference proteome</keyword>
<proteinExistence type="inferred from homology"/>
<comment type="catalytic activity">
    <reaction evidence="2">
        <text>Couples ATP hydrolysis with the unwinding of duplex DNA by translocating in the 3'-5' direction.</text>
        <dbReference type="EC" id="5.6.2.4"/>
    </reaction>
</comment>
<dbReference type="GO" id="GO:0005737">
    <property type="term" value="C:cytoplasm"/>
    <property type="evidence" value="ECO:0007669"/>
    <property type="project" value="TreeGrafter"/>
</dbReference>
<organism evidence="5 6">
    <name type="scientific">Paramuricea clavata</name>
    <name type="common">Red gorgonian</name>
    <name type="synonym">Violescent sea-whip</name>
    <dbReference type="NCBI Taxonomy" id="317549"/>
    <lineage>
        <taxon>Eukaryota</taxon>
        <taxon>Metazoa</taxon>
        <taxon>Cnidaria</taxon>
        <taxon>Anthozoa</taxon>
        <taxon>Octocorallia</taxon>
        <taxon>Malacalcyonacea</taxon>
        <taxon>Plexauridae</taxon>
        <taxon>Paramuricea</taxon>
    </lineage>
</organism>
<sequence length="286" mass="32312">MDELGEASYFLSSEKTEKSPENCLFAQYHSPQTDSMKKEIMKQLMGNDEDRTIRVLFATIAIGIGVNIPNVRHVIHIGVPRTMESYYQEIGRTGRDNKPARASLFFNGQDISTNKPGMTTEMRNFCLQETNCLRKELLVFLGSASCGSEIKLKYERHICCSNCFKVCKCLTCATNKELQIQTDRKLCEEPEPQPVRLVTDEQRVRIQALLKKYRIEAGKSGANFGGIDISTGLTIELIDLIVSKCDKINSAEELFAEFEMWDITHAQAFFKIISDCALGIEPSKTR</sequence>
<gene>
    <name evidence="5" type="ORF">PACLA_8A050270</name>
</gene>
<name>A0A6S7J0K8_PARCT</name>
<feature type="domain" description="Helicase C-terminal" evidence="4">
    <location>
        <begin position="1"/>
        <end position="138"/>
    </location>
</feature>